<dbReference type="PANTHER" id="PTHR33969">
    <property type="entry name" value="SEGREGATION AND CONDENSATION PROTEIN A"/>
    <property type="match status" value="1"/>
</dbReference>
<evidence type="ECO:0000313" key="1">
    <source>
        <dbReference type="EMBL" id="MPN22853.1"/>
    </source>
</evidence>
<comment type="caution">
    <text evidence="1">The sequence shown here is derived from an EMBL/GenBank/DDBJ whole genome shotgun (WGS) entry which is preliminary data.</text>
</comment>
<organism evidence="1">
    <name type="scientific">bioreactor metagenome</name>
    <dbReference type="NCBI Taxonomy" id="1076179"/>
    <lineage>
        <taxon>unclassified sequences</taxon>
        <taxon>metagenomes</taxon>
        <taxon>ecological metagenomes</taxon>
    </lineage>
</organism>
<dbReference type="Pfam" id="PF02616">
    <property type="entry name" value="SMC_ScpA"/>
    <property type="match status" value="1"/>
</dbReference>
<dbReference type="Gene3D" id="1.10.10.580">
    <property type="entry name" value="Structural maintenance of chromosome 1. Chain E"/>
    <property type="match status" value="1"/>
</dbReference>
<dbReference type="InterPro" id="IPR023093">
    <property type="entry name" value="ScpA-like_C"/>
</dbReference>
<name>A0A645GGJ2_9ZZZZ</name>
<dbReference type="InterPro" id="IPR003768">
    <property type="entry name" value="ScpA"/>
</dbReference>
<reference evidence="1" key="1">
    <citation type="submission" date="2019-08" db="EMBL/GenBank/DDBJ databases">
        <authorList>
            <person name="Kucharzyk K."/>
            <person name="Murdoch R.W."/>
            <person name="Higgins S."/>
            <person name="Loffler F."/>
        </authorList>
    </citation>
    <scope>NUCLEOTIDE SEQUENCE</scope>
</reference>
<sequence>MQLYERIFYKAPEPLEIFVDSYNSFPDIDAGVLFNSFLKLLARHTESHTPNIRKIIKDLVTIEQKIDELERLIRTSKYFYFEQIFSSNTSKYEIIVTFLAVLELMKRQSISIVQTRNFDKILIRSN</sequence>
<accession>A0A645GGJ2</accession>
<proteinExistence type="predicted"/>
<protein>
    <submittedName>
        <fullName evidence="1">Segregation and condensation protein A</fullName>
    </submittedName>
</protein>
<dbReference type="PANTHER" id="PTHR33969:SF2">
    <property type="entry name" value="SEGREGATION AND CONDENSATION PROTEIN A"/>
    <property type="match status" value="1"/>
</dbReference>
<dbReference type="EMBL" id="VSSQ01071188">
    <property type="protein sequence ID" value="MPN22853.1"/>
    <property type="molecule type" value="Genomic_DNA"/>
</dbReference>
<gene>
    <name evidence="1" type="primary">scpA_55</name>
    <name evidence="1" type="ORF">SDC9_170238</name>
</gene>
<dbReference type="AlphaFoldDB" id="A0A645GGJ2"/>